<evidence type="ECO:0000313" key="1">
    <source>
        <dbReference type="EMBL" id="MFD0985104.1"/>
    </source>
</evidence>
<accession>A0ABW3J468</accession>
<reference evidence="2" key="1">
    <citation type="journal article" date="2019" name="Int. J. Syst. Evol. Microbiol.">
        <title>The Global Catalogue of Microorganisms (GCM) 10K type strain sequencing project: providing services to taxonomists for standard genome sequencing and annotation.</title>
        <authorList>
            <consortium name="The Broad Institute Genomics Platform"/>
            <consortium name="The Broad Institute Genome Sequencing Center for Infectious Disease"/>
            <person name="Wu L."/>
            <person name="Ma J."/>
        </authorList>
    </citation>
    <scope>NUCLEOTIDE SEQUENCE [LARGE SCALE GENOMIC DNA]</scope>
    <source>
        <strain evidence="2">CECT 7649</strain>
    </source>
</reference>
<name>A0ABW3J468_9FLAO</name>
<evidence type="ECO:0000313" key="2">
    <source>
        <dbReference type="Proteomes" id="UP001597051"/>
    </source>
</evidence>
<feature type="non-terminal residue" evidence="1">
    <location>
        <position position="1"/>
    </location>
</feature>
<keyword evidence="2" id="KW-1185">Reference proteome</keyword>
<protein>
    <submittedName>
        <fullName evidence="1">Uncharacterized protein</fullName>
    </submittedName>
</protein>
<sequence length="62" mass="7371">SYVELQLLIEEELGEKVFYGALYSHCRKNYKTKLKVARKLHHKKDETAEKLFNKPLNFSKTN</sequence>
<comment type="caution">
    <text evidence="1">The sequence shown here is derived from an EMBL/GenBank/DDBJ whole genome shotgun (WGS) entry which is preliminary data.</text>
</comment>
<proteinExistence type="predicted"/>
<organism evidence="1 2">
    <name type="scientific">Flavobacterium myungsuense</name>
    <dbReference type="NCBI Taxonomy" id="651823"/>
    <lineage>
        <taxon>Bacteria</taxon>
        <taxon>Pseudomonadati</taxon>
        <taxon>Bacteroidota</taxon>
        <taxon>Flavobacteriia</taxon>
        <taxon>Flavobacteriales</taxon>
        <taxon>Flavobacteriaceae</taxon>
        <taxon>Flavobacterium</taxon>
    </lineage>
</organism>
<dbReference type="EMBL" id="JBHTIZ010000031">
    <property type="protein sequence ID" value="MFD0985104.1"/>
    <property type="molecule type" value="Genomic_DNA"/>
</dbReference>
<gene>
    <name evidence="1" type="ORF">ACFQ0S_11530</name>
</gene>
<dbReference type="Proteomes" id="UP001597051">
    <property type="component" value="Unassembled WGS sequence"/>
</dbReference>